<dbReference type="GO" id="GO:0003676">
    <property type="term" value="F:nucleic acid binding"/>
    <property type="evidence" value="ECO:0007669"/>
    <property type="project" value="InterPro"/>
</dbReference>
<keyword evidence="4" id="KW-1185">Reference proteome</keyword>
<dbReference type="InterPro" id="IPR012337">
    <property type="entry name" value="RNaseH-like_sf"/>
</dbReference>
<dbReference type="SUPFAM" id="SSF53098">
    <property type="entry name" value="Ribonuclease H-like"/>
    <property type="match status" value="1"/>
</dbReference>
<evidence type="ECO:0000256" key="1">
    <source>
        <dbReference type="SAM" id="MobiDB-lite"/>
    </source>
</evidence>
<dbReference type="AlphaFoldDB" id="A0AAQ3TPL1"/>
<evidence type="ECO:0000259" key="2">
    <source>
        <dbReference type="PROSITE" id="PS50994"/>
    </source>
</evidence>
<feature type="compositionally biased region" description="Acidic residues" evidence="1">
    <location>
        <begin position="205"/>
        <end position="214"/>
    </location>
</feature>
<proteinExistence type="predicted"/>
<dbReference type="InterPro" id="IPR039537">
    <property type="entry name" value="Retrotran_Ty1/copia-like"/>
</dbReference>
<dbReference type="InterPro" id="IPR036397">
    <property type="entry name" value="RNaseH_sf"/>
</dbReference>
<dbReference type="GO" id="GO:0015074">
    <property type="term" value="P:DNA integration"/>
    <property type="evidence" value="ECO:0007669"/>
    <property type="project" value="InterPro"/>
</dbReference>
<feature type="domain" description="Integrase catalytic" evidence="2">
    <location>
        <begin position="1"/>
        <end position="133"/>
    </location>
</feature>
<reference evidence="3 4" key="1">
    <citation type="submission" date="2024-02" db="EMBL/GenBank/DDBJ databases">
        <title>High-quality chromosome-scale genome assembly of Pensacola bahiagrass (Paspalum notatum Flugge var. saurae).</title>
        <authorList>
            <person name="Vega J.M."/>
            <person name="Podio M."/>
            <person name="Orjuela J."/>
            <person name="Siena L.A."/>
            <person name="Pessino S.C."/>
            <person name="Combes M.C."/>
            <person name="Mariac C."/>
            <person name="Albertini E."/>
            <person name="Pupilli F."/>
            <person name="Ortiz J.P.A."/>
            <person name="Leblanc O."/>
        </authorList>
    </citation>
    <scope>NUCLEOTIDE SEQUENCE [LARGE SCALE GENOMIC DNA]</scope>
    <source>
        <strain evidence="3">R1</strain>
        <tissue evidence="3">Leaf</tissue>
    </source>
</reference>
<dbReference type="Pfam" id="PF25597">
    <property type="entry name" value="SH3_retrovirus"/>
    <property type="match status" value="1"/>
</dbReference>
<organism evidence="3 4">
    <name type="scientific">Paspalum notatum var. saurae</name>
    <dbReference type="NCBI Taxonomy" id="547442"/>
    <lineage>
        <taxon>Eukaryota</taxon>
        <taxon>Viridiplantae</taxon>
        <taxon>Streptophyta</taxon>
        <taxon>Embryophyta</taxon>
        <taxon>Tracheophyta</taxon>
        <taxon>Spermatophyta</taxon>
        <taxon>Magnoliopsida</taxon>
        <taxon>Liliopsida</taxon>
        <taxon>Poales</taxon>
        <taxon>Poaceae</taxon>
        <taxon>PACMAD clade</taxon>
        <taxon>Panicoideae</taxon>
        <taxon>Andropogonodae</taxon>
        <taxon>Paspaleae</taxon>
        <taxon>Paspalinae</taxon>
        <taxon>Paspalum</taxon>
    </lineage>
</organism>
<dbReference type="Proteomes" id="UP001341281">
    <property type="component" value="Chromosome 05"/>
</dbReference>
<gene>
    <name evidence="3" type="ORF">U9M48_025192</name>
</gene>
<dbReference type="PANTHER" id="PTHR42648">
    <property type="entry name" value="TRANSPOSASE, PUTATIVE-RELATED"/>
    <property type="match status" value="1"/>
</dbReference>
<evidence type="ECO:0000313" key="4">
    <source>
        <dbReference type="Proteomes" id="UP001341281"/>
    </source>
</evidence>
<dbReference type="EMBL" id="CP144749">
    <property type="protein sequence ID" value="WVZ77310.1"/>
    <property type="molecule type" value="Genomic_DNA"/>
</dbReference>
<accession>A0AAQ3TPL1</accession>
<feature type="region of interest" description="Disordered" evidence="1">
    <location>
        <begin position="200"/>
        <end position="275"/>
    </location>
</feature>
<sequence length="275" mass="30373">MSRYMWLHLLPSKDHAPAAIKNFQAAVEVESGRKLKVLRIDRGGEFTSAEFGVYCTNRGVQRQLTAPYSPQQNGVVERWNQSIVGMARSMLKSKNLLGIFWGKAVATATFILNHAPTCALQGMTLYEAWHGEKPVVHFLHTFGCIAHVKDTRPGLKKLDDRSRRTIFIGYEPGSKANCYDPATKRVVISREVVFEEAAKWKGETEPEASTDDTEPFTARYDVKHVVAGTAPEPQSPPMLATPSTPTAPSPAPIEFATPPEDADLDADHDAEPSTR</sequence>
<dbReference type="PANTHER" id="PTHR42648:SF25">
    <property type="entry name" value="RNA-DIRECTED DNA POLYMERASE"/>
    <property type="match status" value="1"/>
</dbReference>
<dbReference type="InterPro" id="IPR001584">
    <property type="entry name" value="Integrase_cat-core"/>
</dbReference>
<feature type="compositionally biased region" description="Basic and acidic residues" evidence="1">
    <location>
        <begin position="265"/>
        <end position="275"/>
    </location>
</feature>
<dbReference type="Gene3D" id="3.30.420.10">
    <property type="entry name" value="Ribonuclease H-like superfamily/Ribonuclease H"/>
    <property type="match status" value="1"/>
</dbReference>
<dbReference type="PROSITE" id="PS50994">
    <property type="entry name" value="INTEGRASE"/>
    <property type="match status" value="1"/>
</dbReference>
<dbReference type="InterPro" id="IPR057670">
    <property type="entry name" value="SH3_retrovirus"/>
</dbReference>
<name>A0AAQ3TPL1_PASNO</name>
<protein>
    <recommendedName>
        <fullName evidence="2">Integrase catalytic domain-containing protein</fullName>
    </recommendedName>
</protein>
<evidence type="ECO:0000313" key="3">
    <source>
        <dbReference type="EMBL" id="WVZ77310.1"/>
    </source>
</evidence>